<proteinExistence type="predicted"/>
<protein>
    <submittedName>
        <fullName evidence="1">Uncharacterized protein</fullName>
    </submittedName>
</protein>
<name>A0A0K2V1C8_LEPSM</name>
<dbReference type="OrthoDB" id="2286242at2759"/>
<sequence>RKCEECHKLLPNLLMKTHIKGSKMTKPFQAVTVDIFSVSGNNFLAYVDRPSGYPALHYFEHSQE</sequence>
<organism evidence="1">
    <name type="scientific">Lepeophtheirus salmonis</name>
    <name type="common">Salmon louse</name>
    <name type="synonym">Caligus salmonis</name>
    <dbReference type="NCBI Taxonomy" id="72036"/>
    <lineage>
        <taxon>Eukaryota</taxon>
        <taxon>Metazoa</taxon>
        <taxon>Ecdysozoa</taxon>
        <taxon>Arthropoda</taxon>
        <taxon>Crustacea</taxon>
        <taxon>Multicrustacea</taxon>
        <taxon>Hexanauplia</taxon>
        <taxon>Copepoda</taxon>
        <taxon>Siphonostomatoida</taxon>
        <taxon>Caligidae</taxon>
        <taxon>Lepeophtheirus</taxon>
    </lineage>
</organism>
<evidence type="ECO:0000313" key="1">
    <source>
        <dbReference type="EMBL" id="CDW44289.1"/>
    </source>
</evidence>
<dbReference type="EMBL" id="HACA01026928">
    <property type="protein sequence ID" value="CDW44289.1"/>
    <property type="molecule type" value="Transcribed_RNA"/>
</dbReference>
<reference evidence="1" key="1">
    <citation type="submission" date="2014-05" db="EMBL/GenBank/DDBJ databases">
        <authorList>
            <person name="Chronopoulou M."/>
        </authorList>
    </citation>
    <scope>NUCLEOTIDE SEQUENCE</scope>
    <source>
        <tissue evidence="1">Whole organism</tissue>
    </source>
</reference>
<accession>A0A0K2V1C8</accession>
<feature type="non-terminal residue" evidence="1">
    <location>
        <position position="1"/>
    </location>
</feature>
<dbReference type="AlphaFoldDB" id="A0A0K2V1C8"/>